<evidence type="ECO:0008006" key="3">
    <source>
        <dbReference type="Google" id="ProtNLM"/>
    </source>
</evidence>
<dbReference type="Proteomes" id="UP000198862">
    <property type="component" value="Unassembled WGS sequence"/>
</dbReference>
<dbReference type="AlphaFoldDB" id="A0A1I1EDW5"/>
<gene>
    <name evidence="1" type="ORF">SAMN02745724_00262</name>
</gene>
<protein>
    <recommendedName>
        <fullName evidence="3">DUF3283 family protein</fullName>
    </recommendedName>
</protein>
<dbReference type="STRING" id="1123010.SAMN02745724_00262"/>
<dbReference type="EMBL" id="FOLO01000001">
    <property type="protein sequence ID" value="SFB83103.1"/>
    <property type="molecule type" value="Genomic_DNA"/>
</dbReference>
<dbReference type="Pfam" id="PF11686">
    <property type="entry name" value="DUF3283"/>
    <property type="match status" value="1"/>
</dbReference>
<dbReference type="RefSeq" id="WP_091979056.1">
    <property type="nucleotide sequence ID" value="NZ_FOLO01000001.1"/>
</dbReference>
<organism evidence="1 2">
    <name type="scientific">Pseudoalteromonas denitrificans DSM 6059</name>
    <dbReference type="NCBI Taxonomy" id="1123010"/>
    <lineage>
        <taxon>Bacteria</taxon>
        <taxon>Pseudomonadati</taxon>
        <taxon>Pseudomonadota</taxon>
        <taxon>Gammaproteobacteria</taxon>
        <taxon>Alteromonadales</taxon>
        <taxon>Pseudoalteromonadaceae</taxon>
        <taxon>Pseudoalteromonas</taxon>
    </lineage>
</organism>
<evidence type="ECO:0000313" key="1">
    <source>
        <dbReference type="EMBL" id="SFB83103.1"/>
    </source>
</evidence>
<keyword evidence="2" id="KW-1185">Reference proteome</keyword>
<dbReference type="OrthoDB" id="6303224at2"/>
<evidence type="ECO:0000313" key="2">
    <source>
        <dbReference type="Proteomes" id="UP000198862"/>
    </source>
</evidence>
<name>A0A1I1EDW5_9GAMM</name>
<sequence>MNYNLCLLSRNEKYQIQLDYEASYWAYQIKKGKSSRDVIYGNILARPSSEQDYLKQQFEKYLAAM</sequence>
<reference evidence="1 2" key="1">
    <citation type="submission" date="2016-10" db="EMBL/GenBank/DDBJ databases">
        <authorList>
            <person name="de Groot N.N."/>
        </authorList>
    </citation>
    <scope>NUCLEOTIDE SEQUENCE [LARGE SCALE GENOMIC DNA]</scope>
    <source>
        <strain evidence="1 2">DSM 6059</strain>
    </source>
</reference>
<dbReference type="InterPro" id="IPR021700">
    <property type="entry name" value="DUF3283"/>
</dbReference>
<proteinExistence type="predicted"/>
<accession>A0A1I1EDW5</accession>